<dbReference type="PROSITE" id="PS01124">
    <property type="entry name" value="HTH_ARAC_FAMILY_2"/>
    <property type="match status" value="1"/>
</dbReference>
<dbReference type="InterPro" id="IPR009057">
    <property type="entry name" value="Homeodomain-like_sf"/>
</dbReference>
<dbReference type="SUPFAM" id="SSF46689">
    <property type="entry name" value="Homeodomain-like"/>
    <property type="match status" value="2"/>
</dbReference>
<keyword evidence="4" id="KW-0010">Activator</keyword>
<reference evidence="8" key="1">
    <citation type="journal article" date="2019" name="Int. J. Syst. Evol. Microbiol.">
        <title>The Global Catalogue of Microorganisms (GCM) 10K type strain sequencing project: providing services to taxonomists for standard genome sequencing and annotation.</title>
        <authorList>
            <consortium name="The Broad Institute Genomics Platform"/>
            <consortium name="The Broad Institute Genome Sequencing Center for Infectious Disease"/>
            <person name="Wu L."/>
            <person name="Ma J."/>
        </authorList>
    </citation>
    <scope>NUCLEOTIDE SEQUENCE [LARGE SCALE GENOMIC DNA]</scope>
    <source>
        <strain evidence="8">CCM 8749</strain>
    </source>
</reference>
<evidence type="ECO:0000313" key="8">
    <source>
        <dbReference type="Proteomes" id="UP001596250"/>
    </source>
</evidence>
<dbReference type="PANTHER" id="PTHR46796:SF13">
    <property type="entry name" value="HTH-TYPE TRANSCRIPTIONAL ACTIVATOR RHAS"/>
    <property type="match status" value="1"/>
</dbReference>
<dbReference type="InterPro" id="IPR020449">
    <property type="entry name" value="Tscrpt_reg_AraC-type_HTH"/>
</dbReference>
<dbReference type="InterPro" id="IPR018060">
    <property type="entry name" value="HTH_AraC"/>
</dbReference>
<dbReference type="PRINTS" id="PR00032">
    <property type="entry name" value="HTHARAC"/>
</dbReference>
<dbReference type="PANTHER" id="PTHR46796">
    <property type="entry name" value="HTH-TYPE TRANSCRIPTIONAL ACTIVATOR RHAS-RELATED"/>
    <property type="match status" value="1"/>
</dbReference>
<accession>A0ABW1IVN4</accession>
<evidence type="ECO:0000259" key="6">
    <source>
        <dbReference type="PROSITE" id="PS01124"/>
    </source>
</evidence>
<evidence type="ECO:0000256" key="5">
    <source>
        <dbReference type="ARBA" id="ARBA00023163"/>
    </source>
</evidence>
<evidence type="ECO:0000256" key="2">
    <source>
        <dbReference type="ARBA" id="ARBA00023015"/>
    </source>
</evidence>
<comment type="caution">
    <text evidence="7">The sequence shown here is derived from an EMBL/GenBank/DDBJ whole genome shotgun (WGS) entry which is preliminary data.</text>
</comment>
<gene>
    <name evidence="7" type="ORF">ACFPXP_22480</name>
</gene>
<keyword evidence="8" id="KW-1185">Reference proteome</keyword>
<dbReference type="EMBL" id="JBHSQV010000187">
    <property type="protein sequence ID" value="MFC5989182.1"/>
    <property type="molecule type" value="Genomic_DNA"/>
</dbReference>
<dbReference type="RefSeq" id="WP_379896754.1">
    <property type="nucleotide sequence ID" value="NZ_CBCSCT010000002.1"/>
</dbReference>
<dbReference type="SUPFAM" id="SSF51215">
    <property type="entry name" value="Regulatory protein AraC"/>
    <property type="match status" value="1"/>
</dbReference>
<dbReference type="InterPro" id="IPR037923">
    <property type="entry name" value="HTH-like"/>
</dbReference>
<dbReference type="Gene3D" id="1.10.10.60">
    <property type="entry name" value="Homeodomain-like"/>
    <property type="match status" value="2"/>
</dbReference>
<evidence type="ECO:0000256" key="4">
    <source>
        <dbReference type="ARBA" id="ARBA00023159"/>
    </source>
</evidence>
<dbReference type="Gene3D" id="2.60.120.280">
    <property type="entry name" value="Regulatory protein AraC"/>
    <property type="match status" value="1"/>
</dbReference>
<feature type="domain" description="HTH araC/xylS-type" evidence="6">
    <location>
        <begin position="179"/>
        <end position="278"/>
    </location>
</feature>
<dbReference type="PROSITE" id="PS00041">
    <property type="entry name" value="HTH_ARAC_FAMILY_1"/>
    <property type="match status" value="1"/>
</dbReference>
<sequence length="282" mass="32247">MHKQSYTVALNPYAIENSDLAVLFSGESQTKPNHKIGPRVYDYYLIHYVLSGRGILTSEGKTYRLKSGDCFIIHPEQLISYESDAEDPWKYRWVAFQGKAARAFIEKVGLHQSSPVLSTEGNPAVPKLFQDIRHAFQQKAHLSELLPVGYLYLLASHLKEALIPYGEAEEAASHHVLVKQMVHYLSTQFGSPVSIEKMAEDLGYHRAYLSRTFKKITGLSPSSFLLKLRIDKGRQLLRERQDLTVEQVAYSVGFTDPLHFSRQFKRMYSVSPTQYRESFNQV</sequence>
<proteinExistence type="predicted"/>
<dbReference type="InterPro" id="IPR003313">
    <property type="entry name" value="AraC-bd"/>
</dbReference>
<evidence type="ECO:0000256" key="1">
    <source>
        <dbReference type="ARBA" id="ARBA00022490"/>
    </source>
</evidence>
<organism evidence="7 8">
    <name type="scientific">Marinicrinis lubricantis</name>
    <dbReference type="NCBI Taxonomy" id="2086470"/>
    <lineage>
        <taxon>Bacteria</taxon>
        <taxon>Bacillati</taxon>
        <taxon>Bacillota</taxon>
        <taxon>Bacilli</taxon>
        <taxon>Bacillales</taxon>
        <taxon>Paenibacillaceae</taxon>
    </lineage>
</organism>
<keyword evidence="1" id="KW-0963">Cytoplasm</keyword>
<dbReference type="CDD" id="cd06986">
    <property type="entry name" value="cupin_MmsR-like_N"/>
    <property type="match status" value="1"/>
</dbReference>
<name>A0ABW1IVN4_9BACL</name>
<dbReference type="Pfam" id="PF12833">
    <property type="entry name" value="HTH_18"/>
    <property type="match status" value="1"/>
</dbReference>
<dbReference type="Proteomes" id="UP001596250">
    <property type="component" value="Unassembled WGS sequence"/>
</dbReference>
<dbReference type="SMART" id="SM00342">
    <property type="entry name" value="HTH_ARAC"/>
    <property type="match status" value="1"/>
</dbReference>
<keyword evidence="5" id="KW-0804">Transcription</keyword>
<dbReference type="Pfam" id="PF02311">
    <property type="entry name" value="AraC_binding"/>
    <property type="match status" value="1"/>
</dbReference>
<keyword evidence="3" id="KW-0238">DNA-binding</keyword>
<keyword evidence="2" id="KW-0805">Transcription regulation</keyword>
<protein>
    <submittedName>
        <fullName evidence="7">AraC family ligand binding domain-containing protein</fullName>
    </submittedName>
</protein>
<evidence type="ECO:0000256" key="3">
    <source>
        <dbReference type="ARBA" id="ARBA00023125"/>
    </source>
</evidence>
<evidence type="ECO:0000313" key="7">
    <source>
        <dbReference type="EMBL" id="MFC5989182.1"/>
    </source>
</evidence>
<dbReference type="InterPro" id="IPR018062">
    <property type="entry name" value="HTH_AraC-typ_CS"/>
</dbReference>
<dbReference type="InterPro" id="IPR050204">
    <property type="entry name" value="AraC_XylS_family_regulators"/>
</dbReference>